<dbReference type="PANTHER" id="PTHR31170">
    <property type="entry name" value="BNAC04G53230D PROTEIN"/>
    <property type="match status" value="1"/>
</dbReference>
<reference evidence="1" key="1">
    <citation type="submission" date="2023-03" db="EMBL/GenBank/DDBJ databases">
        <title>Chromosome-scale reference genome and RAD-based genetic map of yellow starthistle (Centaurea solstitialis) reveal putative structural variation and QTLs associated with invader traits.</title>
        <authorList>
            <person name="Reatini B."/>
            <person name="Cang F.A."/>
            <person name="Jiang Q."/>
            <person name="Mckibben M.T.W."/>
            <person name="Barker M.S."/>
            <person name="Rieseberg L.H."/>
            <person name="Dlugosch K.M."/>
        </authorList>
    </citation>
    <scope>NUCLEOTIDE SEQUENCE</scope>
    <source>
        <strain evidence="1">CAN-66</strain>
        <tissue evidence="1">Leaf</tissue>
    </source>
</reference>
<comment type="caution">
    <text evidence="1">The sequence shown here is derived from an EMBL/GenBank/DDBJ whole genome shotgun (WGS) entry which is preliminary data.</text>
</comment>
<evidence type="ECO:0000313" key="1">
    <source>
        <dbReference type="EMBL" id="KAJ9543741.1"/>
    </source>
</evidence>
<accession>A0AA38WCX4</accession>
<dbReference type="Pfam" id="PF03140">
    <property type="entry name" value="DUF247"/>
    <property type="match status" value="1"/>
</dbReference>
<gene>
    <name evidence="1" type="ORF">OSB04_023448</name>
</gene>
<name>A0AA38WCX4_9ASTR</name>
<organism evidence="1 2">
    <name type="scientific">Centaurea solstitialis</name>
    <name type="common">yellow star-thistle</name>
    <dbReference type="NCBI Taxonomy" id="347529"/>
    <lineage>
        <taxon>Eukaryota</taxon>
        <taxon>Viridiplantae</taxon>
        <taxon>Streptophyta</taxon>
        <taxon>Embryophyta</taxon>
        <taxon>Tracheophyta</taxon>
        <taxon>Spermatophyta</taxon>
        <taxon>Magnoliopsida</taxon>
        <taxon>eudicotyledons</taxon>
        <taxon>Gunneridae</taxon>
        <taxon>Pentapetalae</taxon>
        <taxon>asterids</taxon>
        <taxon>campanulids</taxon>
        <taxon>Asterales</taxon>
        <taxon>Asteraceae</taxon>
        <taxon>Carduoideae</taxon>
        <taxon>Cardueae</taxon>
        <taxon>Centaureinae</taxon>
        <taxon>Centaurea</taxon>
    </lineage>
</organism>
<sequence>MNPSVPLANINARDINARVGVLIRCQEKGHEVSIKPSPSIYMVPGSLRDLSPSSFKPRVVSIGPLHREDKLLQDFEEQKTAYLYLLLARLLDHLDLSSRQILEVCLHKVDASIDGIRACYVGMNRYTDSQLVEMMVMR</sequence>
<evidence type="ECO:0000313" key="2">
    <source>
        <dbReference type="Proteomes" id="UP001172457"/>
    </source>
</evidence>
<protein>
    <submittedName>
        <fullName evidence="1">Uncharacterized protein</fullName>
    </submittedName>
</protein>
<dbReference type="Proteomes" id="UP001172457">
    <property type="component" value="Chromosome 6"/>
</dbReference>
<dbReference type="PANTHER" id="PTHR31170:SF25">
    <property type="entry name" value="BNAA09G04570D PROTEIN"/>
    <property type="match status" value="1"/>
</dbReference>
<dbReference type="AlphaFoldDB" id="A0AA38WCX4"/>
<dbReference type="InterPro" id="IPR004158">
    <property type="entry name" value="DUF247_pln"/>
</dbReference>
<keyword evidence="2" id="KW-1185">Reference proteome</keyword>
<dbReference type="EMBL" id="JARYMX010000006">
    <property type="protein sequence ID" value="KAJ9543741.1"/>
    <property type="molecule type" value="Genomic_DNA"/>
</dbReference>
<proteinExistence type="predicted"/>